<reference evidence="2" key="1">
    <citation type="submission" date="2020-10" db="EMBL/GenBank/DDBJ databases">
        <authorList>
            <person name="Gilroy R."/>
        </authorList>
    </citation>
    <scope>NUCLEOTIDE SEQUENCE</scope>
    <source>
        <strain evidence="2">10037</strain>
    </source>
</reference>
<evidence type="ECO:0000313" key="3">
    <source>
        <dbReference type="Proteomes" id="UP000823597"/>
    </source>
</evidence>
<dbReference type="InterPro" id="IPR016032">
    <property type="entry name" value="Sig_transdc_resp-reg_C-effctor"/>
</dbReference>
<dbReference type="GO" id="GO:0003677">
    <property type="term" value="F:DNA binding"/>
    <property type="evidence" value="ECO:0007669"/>
    <property type="project" value="InterPro"/>
</dbReference>
<evidence type="ECO:0008006" key="4">
    <source>
        <dbReference type="Google" id="ProtNLM"/>
    </source>
</evidence>
<comment type="caution">
    <text evidence="2">The sequence shown here is derived from an EMBL/GenBank/DDBJ whole genome shotgun (WGS) entry which is preliminary data.</text>
</comment>
<protein>
    <recommendedName>
        <fullName evidence="4">HTH luxR-type domain-containing protein</fullName>
    </recommendedName>
</protein>
<keyword evidence="1" id="KW-0472">Membrane</keyword>
<dbReference type="Proteomes" id="UP000823597">
    <property type="component" value="Unassembled WGS sequence"/>
</dbReference>
<dbReference type="Gene3D" id="1.25.40.10">
    <property type="entry name" value="Tetratricopeptide repeat domain"/>
    <property type="match status" value="1"/>
</dbReference>
<keyword evidence="1" id="KW-0812">Transmembrane</keyword>
<dbReference type="GO" id="GO:0006355">
    <property type="term" value="P:regulation of DNA-templated transcription"/>
    <property type="evidence" value="ECO:0007669"/>
    <property type="project" value="InterPro"/>
</dbReference>
<accession>A0A9D9I593</accession>
<dbReference type="SUPFAM" id="SSF46894">
    <property type="entry name" value="C-terminal effector domain of the bipartite response regulators"/>
    <property type="match status" value="1"/>
</dbReference>
<evidence type="ECO:0000313" key="2">
    <source>
        <dbReference type="EMBL" id="MBO8465912.1"/>
    </source>
</evidence>
<sequence>MERAQGFLPQYPDRHQEAVIEYRLARLYLKKELYHKTLEHVLKAQDIFSGEKDTCAILDCYNLLGVIYYICREYGISKEYFDKFAMGAKELNDTTRIISSMNNAALLASTVNDTAAMYRLINQSIDLCSMQKDSVRLGKLYLNVFEAYLGLGDTAKASECLSFAENLINSDEDRGTYYMKLGLLSSMYGKIENAIVQLNTALEYFKNGEFEKKKLFCLNVLHKLYAEKDDWEKAYHALEYYYEIDGITEDKDVLYELFRYQSEQKIKAVESKEQAKQNKIVLISFSVLSLLLLVVMYVIMNMKKNRLMVKYKENELANEAKILEMKKLQQYYIDKLAEKTVDELNVLKKGIKESNIRNKVNQISREVLRYKSDENNWGELSRFMPEYNSPFYQNLIREFPNLSINERRLCVLLNKNMTTKEISEITQQSQHSINTARGRLRAKLGITDNKITLQEFLSKYN</sequence>
<feature type="transmembrane region" description="Helical" evidence="1">
    <location>
        <begin position="280"/>
        <end position="300"/>
    </location>
</feature>
<keyword evidence="1" id="KW-1133">Transmembrane helix</keyword>
<dbReference type="InterPro" id="IPR011990">
    <property type="entry name" value="TPR-like_helical_dom_sf"/>
</dbReference>
<organism evidence="2 3">
    <name type="scientific">Candidatus Merdivivens pullistercoris</name>
    <dbReference type="NCBI Taxonomy" id="2840873"/>
    <lineage>
        <taxon>Bacteria</taxon>
        <taxon>Pseudomonadati</taxon>
        <taxon>Bacteroidota</taxon>
        <taxon>Bacteroidia</taxon>
        <taxon>Bacteroidales</taxon>
        <taxon>Muribaculaceae</taxon>
        <taxon>Muribaculaceae incertae sedis</taxon>
        <taxon>Candidatus Merdivivens</taxon>
    </lineage>
</organism>
<dbReference type="AlphaFoldDB" id="A0A9D9I593"/>
<gene>
    <name evidence="2" type="ORF">IAB93_07965</name>
</gene>
<evidence type="ECO:0000256" key="1">
    <source>
        <dbReference type="SAM" id="Phobius"/>
    </source>
</evidence>
<name>A0A9D9I593_9BACT</name>
<proteinExistence type="predicted"/>
<reference evidence="2" key="2">
    <citation type="journal article" date="2021" name="PeerJ">
        <title>Extensive microbial diversity within the chicken gut microbiome revealed by metagenomics and culture.</title>
        <authorList>
            <person name="Gilroy R."/>
            <person name="Ravi A."/>
            <person name="Getino M."/>
            <person name="Pursley I."/>
            <person name="Horton D.L."/>
            <person name="Alikhan N.F."/>
            <person name="Baker D."/>
            <person name="Gharbi K."/>
            <person name="Hall N."/>
            <person name="Watson M."/>
            <person name="Adriaenssens E.M."/>
            <person name="Foster-Nyarko E."/>
            <person name="Jarju S."/>
            <person name="Secka A."/>
            <person name="Antonio M."/>
            <person name="Oren A."/>
            <person name="Chaudhuri R.R."/>
            <person name="La Ragione R."/>
            <person name="Hildebrand F."/>
            <person name="Pallen M.J."/>
        </authorList>
    </citation>
    <scope>NUCLEOTIDE SEQUENCE</scope>
    <source>
        <strain evidence="2">10037</strain>
    </source>
</reference>
<dbReference type="SUPFAM" id="SSF48452">
    <property type="entry name" value="TPR-like"/>
    <property type="match status" value="2"/>
</dbReference>
<dbReference type="EMBL" id="JADIME010000084">
    <property type="protein sequence ID" value="MBO8465912.1"/>
    <property type="molecule type" value="Genomic_DNA"/>
</dbReference>